<protein>
    <submittedName>
        <fullName evidence="4">Uncharacterized protein</fullName>
    </submittedName>
</protein>
<dbReference type="GO" id="GO:0003700">
    <property type="term" value="F:DNA-binding transcription factor activity"/>
    <property type="evidence" value="ECO:0007669"/>
    <property type="project" value="InterPro"/>
</dbReference>
<dbReference type="InterPro" id="IPR036388">
    <property type="entry name" value="WH-like_DNA-bd_sf"/>
</dbReference>
<dbReference type="Gene3D" id="1.10.150.20">
    <property type="entry name" value="5' to 3' exonuclease, C-terminal subdomain"/>
    <property type="match status" value="2"/>
</dbReference>
<dbReference type="Pfam" id="PF04545">
    <property type="entry name" value="Sigma70_r4"/>
    <property type="match status" value="1"/>
</dbReference>
<accession>A0A7X9WFU8</accession>
<dbReference type="InterPro" id="IPR011260">
    <property type="entry name" value="RNAP_asu_C"/>
</dbReference>
<evidence type="ECO:0000313" key="4">
    <source>
        <dbReference type="EMBL" id="NMK97057.1"/>
    </source>
</evidence>
<evidence type="ECO:0000259" key="1">
    <source>
        <dbReference type="Pfam" id="PF03118"/>
    </source>
</evidence>
<dbReference type="GO" id="GO:0006352">
    <property type="term" value="P:DNA-templated transcription initiation"/>
    <property type="evidence" value="ECO:0007669"/>
    <property type="project" value="InterPro"/>
</dbReference>
<reference evidence="5 6" key="1">
    <citation type="submission" date="2020-04" db="EMBL/GenBank/DDBJ databases">
        <title>The Epidemiology and Molecular Characteristics of Linezolid-Resistant Staphylococcus capitis in Huashan Hospital, Shanghai.</title>
        <authorList>
            <person name="Ding L."/>
            <person name="Li P."/>
            <person name="Yang Y."/>
            <person name="Lin D."/>
            <person name="Xu X."/>
        </authorList>
    </citation>
    <scope>NUCLEOTIDE SEQUENCE [LARGE SCALE GENOMIC DNA]</scope>
    <source>
        <strain evidence="4 6">12-86</strain>
        <strain evidence="3 5">17-84</strain>
    </source>
</reference>
<dbReference type="EMBL" id="JABBLX010000004">
    <property type="protein sequence ID" value="NMK97057.1"/>
    <property type="molecule type" value="Genomic_DNA"/>
</dbReference>
<dbReference type="PRINTS" id="PR00046">
    <property type="entry name" value="SIGMA70FCT"/>
</dbReference>
<gene>
    <name evidence="4" type="ORF">HHM13_02935</name>
    <name evidence="3" type="ORF">HHM24_03295</name>
</gene>
<organism evidence="4 6">
    <name type="scientific">Staphylococcus capitis</name>
    <dbReference type="NCBI Taxonomy" id="29388"/>
    <lineage>
        <taxon>Bacteria</taxon>
        <taxon>Bacillati</taxon>
        <taxon>Bacillota</taxon>
        <taxon>Bacilli</taxon>
        <taxon>Bacillales</taxon>
        <taxon>Staphylococcaceae</taxon>
        <taxon>Staphylococcus</taxon>
    </lineage>
</organism>
<evidence type="ECO:0000313" key="3">
    <source>
        <dbReference type="EMBL" id="NMK53777.1"/>
    </source>
</evidence>
<dbReference type="Gene3D" id="1.10.10.10">
    <property type="entry name" value="Winged helix-like DNA-binding domain superfamily/Winged helix DNA-binding domain"/>
    <property type="match status" value="1"/>
</dbReference>
<dbReference type="InterPro" id="IPR007630">
    <property type="entry name" value="RNA_pol_sigma70_r4"/>
</dbReference>
<evidence type="ECO:0000313" key="5">
    <source>
        <dbReference type="Proteomes" id="UP000538955"/>
    </source>
</evidence>
<evidence type="ECO:0000259" key="2">
    <source>
        <dbReference type="Pfam" id="PF04545"/>
    </source>
</evidence>
<dbReference type="Proteomes" id="UP000538955">
    <property type="component" value="Unassembled WGS sequence"/>
</dbReference>
<name>A0A7X9WFU8_STACP</name>
<sequence>MENIRISDLNLSKSARNILFKQNIKHVKALITLTNDDINNLETFSENMREEIFNYRNKLININNSNYSNLEELFGSNFLALLRAENIKNIKELNKIDVNEVIYKKADNQFIMYSPLSNRSKNQLIKHGYVYNYQIEDLTDDRLEKIRNLGTKSIKEIQEFRNHLISKIEEEHSIIQTLSIEEVRLLKIEEVLKDREILKILKMNNIHLIGTLIELNYEDIHKLRDINNKTSLIIKKIINQLREELKLSKKDLYTLVIQNPELSIEDIIKINTPKSKFNIAIRYLSGSKYLNEISTNHQGFSNKEKAIITRYNLNNLNNLLSSSYSRLLSYSYVGKKNLISILKKLLQQVVVYNKHEIFMGDTSRLYFKFSRQKFLLNLKEVLLNDLIEKFNVIKEKELLDEKMSLTQELDLLVNNNIVTEKLMNLDVSKLAEDIAYIFIKQSEFLYDIDELTNKLSNEFKRIDWDITIKQLLEQDLIGKNKFGKIFSKKPSILLYAAENFDATKFEMIRLRLKGKTLEEIGKTLGVTRERVRQIVKKILDSTDEVFREDDNSYWFKTYNLDAKQYALFFRDDFYNYLSTRYKKGNHSWEDIIYDDKASVELKKSVRNELLKGKIELGNKVINRNRTGIIDYILEEFCQDAVHISDVLQLYNLFIEEQGLNNQEFNIDIRYLENRLSDTSSSVSQGKKIYRYYNYNQYDWDSFYKNINFEEWKDLEISSLIIFKQYPILMKSYDIRHANELHNIIKRTLSVVEDLRIDLSRMPNIKVGNVNREQQVKDLMFEYAPIHINNFVDLYYENYGIKKQTIKANYLQFIDNYISGEIINVSYDSLSKKDIDYVQRIIKDQDFIFIEDIKAELKYEIKEIQLILKYLGYKIFSSYILKNHYETSVSYFNKNFYDQKNILDFTNIDKRLWRLSTFTSWLFYKFKEMKIFEFFPKKFITIKKLDEIGLTYKVLNDFREEAIIKLSDHRVWSINTLIDLIDSEDIDQYGFEPLFYRSILRGVDNIYSNKMGGNYLLKLDEDFSLTSLIEEEIIGEKVIDIFDLTQIINDKYDVQFNYSKLIESIKHTNMYYDEIMEKVYLDLDYYYEEFEA</sequence>
<dbReference type="GO" id="GO:0003899">
    <property type="term" value="F:DNA-directed RNA polymerase activity"/>
    <property type="evidence" value="ECO:0007669"/>
    <property type="project" value="InterPro"/>
</dbReference>
<dbReference type="SUPFAM" id="SSF47789">
    <property type="entry name" value="C-terminal domain of RNA polymerase alpha subunit"/>
    <property type="match status" value="2"/>
</dbReference>
<dbReference type="SUPFAM" id="SSF88659">
    <property type="entry name" value="Sigma3 and sigma4 domains of RNA polymerase sigma factors"/>
    <property type="match status" value="1"/>
</dbReference>
<feature type="domain" description="RNA polymerase sigma-70 region 4" evidence="2">
    <location>
        <begin position="512"/>
        <end position="540"/>
    </location>
</feature>
<keyword evidence="5" id="KW-1185">Reference proteome</keyword>
<feature type="domain" description="RNA polymerase alpha subunit C-terminal" evidence="1">
    <location>
        <begin position="116"/>
        <end position="159"/>
    </location>
</feature>
<proteinExistence type="predicted"/>
<dbReference type="Proteomes" id="UP000550736">
    <property type="component" value="Unassembled WGS sequence"/>
</dbReference>
<evidence type="ECO:0000313" key="6">
    <source>
        <dbReference type="Proteomes" id="UP000550736"/>
    </source>
</evidence>
<dbReference type="GO" id="GO:0003677">
    <property type="term" value="F:DNA binding"/>
    <property type="evidence" value="ECO:0007669"/>
    <property type="project" value="InterPro"/>
</dbReference>
<dbReference type="InterPro" id="IPR013324">
    <property type="entry name" value="RNA_pol_sigma_r3/r4-like"/>
</dbReference>
<dbReference type="InterPro" id="IPR000943">
    <property type="entry name" value="RNA_pol_sigma70"/>
</dbReference>
<dbReference type="RefSeq" id="WP_141497716.1">
    <property type="nucleotide sequence ID" value="NZ_CP086659.1"/>
</dbReference>
<dbReference type="Pfam" id="PF03118">
    <property type="entry name" value="RNA_pol_A_CTD"/>
    <property type="match status" value="1"/>
</dbReference>
<comment type="caution">
    <text evidence="4">The sequence shown here is derived from an EMBL/GenBank/DDBJ whole genome shotgun (WGS) entry which is preliminary data.</text>
</comment>
<dbReference type="AlphaFoldDB" id="A0A7X9WFU8"/>
<dbReference type="EMBL" id="JABBMI010000044">
    <property type="protein sequence ID" value="NMK53777.1"/>
    <property type="molecule type" value="Genomic_DNA"/>
</dbReference>